<evidence type="ECO:0000256" key="10">
    <source>
        <dbReference type="ARBA" id="ARBA00030772"/>
    </source>
</evidence>
<keyword evidence="9" id="KW-0472">Membrane</keyword>
<sequence>MMIKKIIVRTLFIIVVFIFFVLYLAPANKLVSMIDLPNNVRLYDVRGDLWNGHVETVDIDNIRLSKIDWKFNMFTLFFSKGVAITVSDPEILTGACDVNVLSLNKEIRIKNAKFDSYLEKVIPLLKLPIQLKVEGGIRGNLETVLFDNKGNFNSIDGVITLNDVLVQHPFDAETLIDVGRINVEIKGDKRNLKIQIKQDSDVFSFNGDISVVNMSEYDLTGGLRPKGAIPDKVGALIGMLGKPGTDGQIKIKYKGRM</sequence>
<dbReference type="OrthoDB" id="6118198at2"/>
<comment type="similarity">
    <text evidence="2">Belongs to the GSP N family.</text>
</comment>
<reference evidence="11 12" key="1">
    <citation type="submission" date="2016-10" db="EMBL/GenBank/DDBJ databases">
        <authorList>
            <person name="Varghese N."/>
            <person name="Submissions S."/>
        </authorList>
    </citation>
    <scope>NUCLEOTIDE SEQUENCE [LARGE SCALE GENOMIC DNA]</scope>
    <source>
        <strain evidence="11 12">DSM 1361</strain>
    </source>
</reference>
<keyword evidence="12" id="KW-1185">Reference proteome</keyword>
<dbReference type="GO" id="GO:0005886">
    <property type="term" value="C:plasma membrane"/>
    <property type="evidence" value="ECO:0007669"/>
    <property type="project" value="UniProtKB-SubCell"/>
</dbReference>
<keyword evidence="4" id="KW-0813">Transport</keyword>
<comment type="subcellular location">
    <subcellularLocation>
        <location evidence="1">Cell inner membrane</location>
    </subcellularLocation>
</comment>
<proteinExistence type="inferred from homology"/>
<dbReference type="GO" id="GO:0015628">
    <property type="term" value="P:protein secretion by the type II secretion system"/>
    <property type="evidence" value="ECO:0007669"/>
    <property type="project" value="InterPro"/>
</dbReference>
<organism evidence="11 12">
    <name type="scientific">Ruminobacter amylophilus</name>
    <dbReference type="NCBI Taxonomy" id="867"/>
    <lineage>
        <taxon>Bacteria</taxon>
        <taxon>Pseudomonadati</taxon>
        <taxon>Pseudomonadota</taxon>
        <taxon>Gammaproteobacteria</taxon>
        <taxon>Aeromonadales</taxon>
        <taxon>Succinivibrionaceae</taxon>
        <taxon>Ruminobacter</taxon>
    </lineage>
</organism>
<keyword evidence="7" id="KW-0812">Transmembrane</keyword>
<evidence type="ECO:0000256" key="8">
    <source>
        <dbReference type="ARBA" id="ARBA00022927"/>
    </source>
</evidence>
<keyword evidence="8" id="KW-0653">Protein transport</keyword>
<accession>A0A662ZGS5</accession>
<keyword evidence="5" id="KW-1003">Cell membrane</keyword>
<evidence type="ECO:0000256" key="1">
    <source>
        <dbReference type="ARBA" id="ARBA00004533"/>
    </source>
</evidence>
<evidence type="ECO:0000256" key="6">
    <source>
        <dbReference type="ARBA" id="ARBA00022519"/>
    </source>
</evidence>
<evidence type="ECO:0000256" key="3">
    <source>
        <dbReference type="ARBA" id="ARBA00021563"/>
    </source>
</evidence>
<evidence type="ECO:0000256" key="9">
    <source>
        <dbReference type="ARBA" id="ARBA00023136"/>
    </source>
</evidence>
<dbReference type="Pfam" id="PF01203">
    <property type="entry name" value="T2SSN"/>
    <property type="match status" value="1"/>
</dbReference>
<evidence type="ECO:0000256" key="2">
    <source>
        <dbReference type="ARBA" id="ARBA00007208"/>
    </source>
</evidence>
<protein>
    <recommendedName>
        <fullName evidence="3">Type II secretion system protein N</fullName>
    </recommendedName>
    <alternativeName>
        <fullName evidence="10">General secretion pathway protein N</fullName>
    </alternativeName>
</protein>
<dbReference type="Proteomes" id="UP000243745">
    <property type="component" value="Unassembled WGS sequence"/>
</dbReference>
<dbReference type="GO" id="GO:0015627">
    <property type="term" value="C:type II protein secretion system complex"/>
    <property type="evidence" value="ECO:0007669"/>
    <property type="project" value="InterPro"/>
</dbReference>
<evidence type="ECO:0000256" key="5">
    <source>
        <dbReference type="ARBA" id="ARBA00022475"/>
    </source>
</evidence>
<evidence type="ECO:0000313" key="11">
    <source>
        <dbReference type="EMBL" id="SFP12181.1"/>
    </source>
</evidence>
<dbReference type="AlphaFoldDB" id="A0A662ZGS5"/>
<name>A0A662ZGS5_9GAMM</name>
<keyword evidence="6" id="KW-0997">Cell inner membrane</keyword>
<gene>
    <name evidence="11" type="ORF">SAMN02910344_00489</name>
</gene>
<evidence type="ECO:0000313" key="12">
    <source>
        <dbReference type="Proteomes" id="UP000243745"/>
    </source>
</evidence>
<evidence type="ECO:0000256" key="7">
    <source>
        <dbReference type="ARBA" id="ARBA00022692"/>
    </source>
</evidence>
<dbReference type="InterPro" id="IPR022792">
    <property type="entry name" value="T2SS_protein-GspN"/>
</dbReference>
<evidence type="ECO:0000256" key="4">
    <source>
        <dbReference type="ARBA" id="ARBA00022448"/>
    </source>
</evidence>
<dbReference type="EMBL" id="FOXF01000005">
    <property type="protein sequence ID" value="SFP12181.1"/>
    <property type="molecule type" value="Genomic_DNA"/>
</dbReference>